<dbReference type="PANTHER" id="PTHR16943:SF8">
    <property type="entry name" value="2-METHYLCITRATE DEHYDRATASE"/>
    <property type="match status" value="1"/>
</dbReference>
<feature type="domain" description="MmgE/PrpD C-terminal" evidence="3">
    <location>
        <begin position="272"/>
        <end position="428"/>
    </location>
</feature>
<dbReference type="Gene3D" id="1.10.4100.10">
    <property type="entry name" value="2-methylcitrate dehydratase PrpD"/>
    <property type="match status" value="1"/>
</dbReference>
<dbReference type="InterPro" id="IPR005656">
    <property type="entry name" value="MmgE_PrpD"/>
</dbReference>
<proteinExistence type="inferred from homology"/>
<dbReference type="EMBL" id="AQQW01000019">
    <property type="protein sequence ID" value="ETW10976.1"/>
    <property type="molecule type" value="Genomic_DNA"/>
</dbReference>
<dbReference type="Pfam" id="PF19305">
    <property type="entry name" value="MmgE_PrpD_C"/>
    <property type="match status" value="1"/>
</dbReference>
<dbReference type="RefSeq" id="WP_051487939.1">
    <property type="nucleotide sequence ID" value="NZ_AQQW01000019.1"/>
</dbReference>
<evidence type="ECO:0000256" key="1">
    <source>
        <dbReference type="ARBA" id="ARBA00006174"/>
    </source>
</evidence>
<dbReference type="Proteomes" id="UP000019063">
    <property type="component" value="Unassembled WGS sequence"/>
</dbReference>
<dbReference type="eggNOG" id="COG2079">
    <property type="taxonomic scope" value="Bacteria"/>
</dbReference>
<evidence type="ECO:0000259" key="2">
    <source>
        <dbReference type="Pfam" id="PF03972"/>
    </source>
</evidence>
<sequence length="456" mass="48544">MTKPDLIHDHLRVLAEWSAALTPENIPADVRRRAGLILWDDFGAMLSARSEPEVVGLRRKIAESGGPGEATVFDGGAARIDRYNAALGNGSAADWCELDGGFRPVVCHAALYVLPALLAEAEATNARIDAMIASLIVGYETVARVARTFSFPALTLHPHGGLATIGAAAAIAHLRGHDAETRLRALTGASTLVLPGPFGHAVEGALIRNVWPGLCAQNGLRAVDWAEIGISGIPSSLSDVFCDILGAGATPEALSADLGTTWAVHEGYHKMHACCQYAHSTVEAVQAALADRTTRPDVAEIAEVRVETHEKALKLDNAMPQTTLAAKFSMQHITAASLLTGSADADAFHADTLEDAVFSSLRTMVTLEPFEPVRPPPEDRPSRVTIRLRNGESLVGECSSARGGPDRPFSAEEIREKGRLAIEPVYPKAVGCMAPILEGLADDRRWGKLVSEFTAR</sequence>
<dbReference type="AlphaFoldDB" id="W4HFR7"/>
<dbReference type="Pfam" id="PF03972">
    <property type="entry name" value="MmgE_PrpD_N"/>
    <property type="match status" value="1"/>
</dbReference>
<reference evidence="4 5" key="1">
    <citation type="journal article" date="2014" name="Antonie Van Leeuwenhoek">
        <title>Roseivivax atlanticus sp. nov., isolated from surface seawater of the Atlantic Ocean.</title>
        <authorList>
            <person name="Li G."/>
            <person name="Lai Q."/>
            <person name="Liu X."/>
            <person name="Sun F."/>
            <person name="Shao Z."/>
        </authorList>
    </citation>
    <scope>NUCLEOTIDE SEQUENCE [LARGE SCALE GENOMIC DNA]</scope>
    <source>
        <strain evidence="4 5">22II-s10s</strain>
    </source>
</reference>
<dbReference type="GO" id="GO:0016829">
    <property type="term" value="F:lyase activity"/>
    <property type="evidence" value="ECO:0007669"/>
    <property type="project" value="InterPro"/>
</dbReference>
<evidence type="ECO:0000259" key="3">
    <source>
        <dbReference type="Pfam" id="PF19305"/>
    </source>
</evidence>
<name>W4HFR7_9RHOB</name>
<keyword evidence="5" id="KW-1185">Reference proteome</keyword>
<dbReference type="InterPro" id="IPR045336">
    <property type="entry name" value="MmgE_PrpD_N"/>
</dbReference>
<evidence type="ECO:0000313" key="5">
    <source>
        <dbReference type="Proteomes" id="UP000019063"/>
    </source>
</evidence>
<comment type="similarity">
    <text evidence="1">Belongs to the PrpD family.</text>
</comment>
<dbReference type="InterPro" id="IPR042183">
    <property type="entry name" value="MmgE/PrpD_sf_1"/>
</dbReference>
<evidence type="ECO:0000313" key="4">
    <source>
        <dbReference type="EMBL" id="ETW10976.1"/>
    </source>
</evidence>
<dbReference type="SUPFAM" id="SSF103378">
    <property type="entry name" value="2-methylcitrate dehydratase PrpD"/>
    <property type="match status" value="1"/>
</dbReference>
<protein>
    <submittedName>
        <fullName evidence="4">MmgE/PrpD family protein</fullName>
    </submittedName>
</protein>
<dbReference type="InterPro" id="IPR042188">
    <property type="entry name" value="MmgE/PrpD_sf_2"/>
</dbReference>
<dbReference type="PANTHER" id="PTHR16943">
    <property type="entry name" value="2-METHYLCITRATE DEHYDRATASE-RELATED"/>
    <property type="match status" value="1"/>
</dbReference>
<comment type="caution">
    <text evidence="4">The sequence shown here is derived from an EMBL/GenBank/DDBJ whole genome shotgun (WGS) entry which is preliminary data.</text>
</comment>
<dbReference type="InterPro" id="IPR045337">
    <property type="entry name" value="MmgE_PrpD_C"/>
</dbReference>
<accession>W4HFR7</accession>
<dbReference type="Gene3D" id="3.30.1330.120">
    <property type="entry name" value="2-methylcitrate dehydratase PrpD"/>
    <property type="match status" value="1"/>
</dbReference>
<organism evidence="4 5">
    <name type="scientific">Roseivivax marinus</name>
    <dbReference type="NCBI Taxonomy" id="1379903"/>
    <lineage>
        <taxon>Bacteria</taxon>
        <taxon>Pseudomonadati</taxon>
        <taxon>Pseudomonadota</taxon>
        <taxon>Alphaproteobacteria</taxon>
        <taxon>Rhodobacterales</taxon>
        <taxon>Roseobacteraceae</taxon>
        <taxon>Roseivivax</taxon>
    </lineage>
</organism>
<gene>
    <name evidence="4" type="ORF">ATO8_19549</name>
</gene>
<dbReference type="InterPro" id="IPR036148">
    <property type="entry name" value="MmgE/PrpD_sf"/>
</dbReference>
<feature type="domain" description="MmgE/PrpD N-terminal" evidence="2">
    <location>
        <begin position="14"/>
        <end position="238"/>
    </location>
</feature>
<dbReference type="STRING" id="1379903.ATO8_19549"/>